<evidence type="ECO:0000313" key="1">
    <source>
        <dbReference type="EMBL" id="TQL90655.1"/>
    </source>
</evidence>
<dbReference type="AlphaFoldDB" id="A0A543C0Q6"/>
<evidence type="ECO:0000313" key="2">
    <source>
        <dbReference type="Proteomes" id="UP000316096"/>
    </source>
</evidence>
<protein>
    <submittedName>
        <fullName evidence="1">Uncharacterized protein</fullName>
    </submittedName>
</protein>
<proteinExistence type="predicted"/>
<gene>
    <name evidence="1" type="ORF">FB559_7966</name>
</gene>
<organism evidence="1 2">
    <name type="scientific">Actinoallomurus bryophytorum</name>
    <dbReference type="NCBI Taxonomy" id="1490222"/>
    <lineage>
        <taxon>Bacteria</taxon>
        <taxon>Bacillati</taxon>
        <taxon>Actinomycetota</taxon>
        <taxon>Actinomycetes</taxon>
        <taxon>Streptosporangiales</taxon>
        <taxon>Thermomonosporaceae</taxon>
        <taxon>Actinoallomurus</taxon>
    </lineage>
</organism>
<sequence>MTLDDRLDTLRGDARPLNYSARAVAALTINPGCGRRSVMDAAGVDKTKIAAQTGFPAPFGMSTFALARGNAFEAQVKANGCAELLRLLRDKLALPIPEVSYIPLDTVGDLVDRNVRYLRTRNALLEAARSKDDEPRTLFDHPMLRLRVGGHDVFLEPDVITFQIGGQFHVIEIKSFAVIDGQADGDQVAAATKQATVYILALRELLAEAGVPAEAVSHDVILVTPENFSFRATATLIDARQQIGVLRRQLSRMTRIDTLLDALPDGVTFDLAPDEHGTPTRPSDELAKALGSVDARYQPSCLANCELAGFCRDEARTAQSVDVLGPTVRDDLGGLDTIGTALDLARGTRTPSADQMEVTRALRHAAGLRDALLGGAA</sequence>
<name>A0A543C0Q6_9ACTN</name>
<dbReference type="OrthoDB" id="3366489at2"/>
<accession>A0A543C0Q6</accession>
<reference evidence="1 2" key="1">
    <citation type="submission" date="2019-06" db="EMBL/GenBank/DDBJ databases">
        <title>Sequencing the genomes of 1000 actinobacteria strains.</title>
        <authorList>
            <person name="Klenk H.-P."/>
        </authorList>
    </citation>
    <scope>NUCLEOTIDE SEQUENCE [LARGE SCALE GENOMIC DNA]</scope>
    <source>
        <strain evidence="1 2">DSM 102200</strain>
    </source>
</reference>
<dbReference type="Proteomes" id="UP000316096">
    <property type="component" value="Unassembled WGS sequence"/>
</dbReference>
<keyword evidence="2" id="KW-1185">Reference proteome</keyword>
<dbReference type="RefSeq" id="WP_141962656.1">
    <property type="nucleotide sequence ID" value="NZ_VFOZ01000002.1"/>
</dbReference>
<comment type="caution">
    <text evidence="1">The sequence shown here is derived from an EMBL/GenBank/DDBJ whole genome shotgun (WGS) entry which is preliminary data.</text>
</comment>
<dbReference type="EMBL" id="VFOZ01000002">
    <property type="protein sequence ID" value="TQL90655.1"/>
    <property type="molecule type" value="Genomic_DNA"/>
</dbReference>